<gene>
    <name evidence="1" type="ORF">FY528_09015</name>
</gene>
<name>A0A5D6V614_9BACT</name>
<reference evidence="1 2" key="1">
    <citation type="submission" date="2019-08" db="EMBL/GenBank/DDBJ databases">
        <authorList>
            <person name="Seo M.-J."/>
        </authorList>
    </citation>
    <scope>NUCLEOTIDE SEQUENCE [LARGE SCALE GENOMIC DNA]</scope>
    <source>
        <strain evidence="1 2">KIGAM108</strain>
    </source>
</reference>
<accession>A0A5D6V614</accession>
<evidence type="ECO:0000313" key="1">
    <source>
        <dbReference type="EMBL" id="TYZ10592.1"/>
    </source>
</evidence>
<sequence>MPSLLPQPAYAVRPFYWPTIQAGQWLILKVRGSQVPYVVCVVENYLGCAGRPYLIVHMGQPSRPITLQGTDIQVLKHYSGLLPVRCSH</sequence>
<evidence type="ECO:0000313" key="2">
    <source>
        <dbReference type="Proteomes" id="UP000322791"/>
    </source>
</evidence>
<keyword evidence="2" id="KW-1185">Reference proteome</keyword>
<dbReference type="RefSeq" id="WP_149070666.1">
    <property type="nucleotide sequence ID" value="NZ_VTHL01000007.1"/>
</dbReference>
<proteinExistence type="predicted"/>
<protein>
    <submittedName>
        <fullName evidence="1">Uncharacterized protein</fullName>
    </submittedName>
</protein>
<comment type="caution">
    <text evidence="1">The sequence shown here is derived from an EMBL/GenBank/DDBJ whole genome shotgun (WGS) entry which is preliminary data.</text>
</comment>
<dbReference type="EMBL" id="VTHL01000007">
    <property type="protein sequence ID" value="TYZ10592.1"/>
    <property type="molecule type" value="Genomic_DNA"/>
</dbReference>
<dbReference type="AlphaFoldDB" id="A0A5D6V614"/>
<organism evidence="1 2">
    <name type="scientific">Hymenobacter lutimineralis</name>
    <dbReference type="NCBI Taxonomy" id="2606448"/>
    <lineage>
        <taxon>Bacteria</taxon>
        <taxon>Pseudomonadati</taxon>
        <taxon>Bacteroidota</taxon>
        <taxon>Cytophagia</taxon>
        <taxon>Cytophagales</taxon>
        <taxon>Hymenobacteraceae</taxon>
        <taxon>Hymenobacter</taxon>
    </lineage>
</organism>
<dbReference type="Proteomes" id="UP000322791">
    <property type="component" value="Unassembled WGS sequence"/>
</dbReference>